<proteinExistence type="predicted"/>
<protein>
    <recommendedName>
        <fullName evidence="4">DUF320 domain-containing protein</fullName>
    </recommendedName>
</protein>
<feature type="compositionally biased region" description="Low complexity" evidence="1">
    <location>
        <begin position="118"/>
        <end position="134"/>
    </location>
</feature>
<sequence length="508" mass="48752">MSDAAAVRTGAPLVTSADPAATGSESPSGTHHVMRKPRPWAAPLAKPAARIALAGGLTVAGWLLGALVAGAGAEAAEQPHGGDASGNTVATAPGHTGHSDRAREHRREPHGHPWHGVTTGSTTDSGATGTSGDSRTSDDHASGASASRDRAGSRSTTTATTATSDTSDSAGTSGDSADGTTPTTSDSTDATDAATPSTSDSSGSAHASTPAANNDTGTSATPGANAGADASSGTGQHTDGDCAGRGHHATDQTATDTSGTETGTGPSSTATDTTSTETTDTNAPNRATAPQSGGGLLGGLLGGVLGLVDTTLHSLTGVVGTVGDVGDSVLPPVTSVPAGTPPLIPIGDVLGPVFSGGTVSGGVTATVPELSVQPAPVLAAVPVIVPQPAPVIVPKAAELTHYPSVVRLIPVQQQGNGAQQSKNDTSHVGATGGGGSGGGGGLPAAPSAPVAPTTTANPGHDGTGGARQPFAVVGDSVTTTQLKLIGVSRDHEVAGAGRDAALPTTSPD</sequence>
<feature type="compositionally biased region" description="Low complexity" evidence="1">
    <location>
        <begin position="153"/>
        <end position="209"/>
    </location>
</feature>
<dbReference type="RefSeq" id="WP_326567891.1">
    <property type="nucleotide sequence ID" value="NZ_CP142149.1"/>
</dbReference>
<dbReference type="Proteomes" id="UP001330812">
    <property type="component" value="Chromosome"/>
</dbReference>
<feature type="region of interest" description="Disordered" evidence="1">
    <location>
        <begin position="413"/>
        <end position="472"/>
    </location>
</feature>
<feature type="compositionally biased region" description="Basic and acidic residues" evidence="1">
    <location>
        <begin position="135"/>
        <end position="152"/>
    </location>
</feature>
<organism evidence="2 3">
    <name type="scientific">Amycolatopsis rhabdoformis</name>
    <dbReference type="NCBI Taxonomy" id="1448059"/>
    <lineage>
        <taxon>Bacteria</taxon>
        <taxon>Bacillati</taxon>
        <taxon>Actinomycetota</taxon>
        <taxon>Actinomycetes</taxon>
        <taxon>Pseudonocardiales</taxon>
        <taxon>Pseudonocardiaceae</taxon>
        <taxon>Amycolatopsis</taxon>
    </lineage>
</organism>
<name>A0ABZ1I5X1_9PSEU</name>
<feature type="compositionally biased region" description="Low complexity" evidence="1">
    <location>
        <begin position="251"/>
        <end position="285"/>
    </location>
</feature>
<feature type="compositionally biased region" description="Polar residues" evidence="1">
    <location>
        <begin position="210"/>
        <end position="222"/>
    </location>
</feature>
<feature type="compositionally biased region" description="Polar residues" evidence="1">
    <location>
        <begin position="413"/>
        <end position="428"/>
    </location>
</feature>
<feature type="region of interest" description="Disordered" evidence="1">
    <location>
        <begin position="76"/>
        <end position="294"/>
    </location>
</feature>
<feature type="region of interest" description="Disordered" evidence="1">
    <location>
        <begin position="488"/>
        <end position="508"/>
    </location>
</feature>
<feature type="region of interest" description="Disordered" evidence="1">
    <location>
        <begin position="1"/>
        <end position="35"/>
    </location>
</feature>
<feature type="compositionally biased region" description="Basic and acidic residues" evidence="1">
    <location>
        <begin position="238"/>
        <end position="250"/>
    </location>
</feature>
<evidence type="ECO:0000313" key="3">
    <source>
        <dbReference type="Proteomes" id="UP001330812"/>
    </source>
</evidence>
<dbReference type="EMBL" id="CP142149">
    <property type="protein sequence ID" value="WSE28898.1"/>
    <property type="molecule type" value="Genomic_DNA"/>
</dbReference>
<accession>A0ABZ1I5X1</accession>
<feature type="compositionally biased region" description="Gly residues" evidence="1">
    <location>
        <begin position="430"/>
        <end position="442"/>
    </location>
</feature>
<evidence type="ECO:0000256" key="1">
    <source>
        <dbReference type="SAM" id="MobiDB-lite"/>
    </source>
</evidence>
<feature type="compositionally biased region" description="Basic and acidic residues" evidence="1">
    <location>
        <begin position="97"/>
        <end position="111"/>
    </location>
</feature>
<gene>
    <name evidence="2" type="ORF">VSH64_39735</name>
</gene>
<keyword evidence="3" id="KW-1185">Reference proteome</keyword>
<reference evidence="2 3" key="1">
    <citation type="journal article" date="2015" name="Int. J. Syst. Evol. Microbiol.">
        <title>Amycolatopsis rhabdoformis sp. nov., an actinomycete isolated from a tropical forest soil.</title>
        <authorList>
            <person name="Souza W.R."/>
            <person name="Silva R.E."/>
            <person name="Goodfellow M."/>
            <person name="Busarakam K."/>
            <person name="Figueiro F.S."/>
            <person name="Ferreira D."/>
            <person name="Rodrigues-Filho E."/>
            <person name="Moraes L.A.B."/>
            <person name="Zucchi T.D."/>
        </authorList>
    </citation>
    <scope>NUCLEOTIDE SEQUENCE [LARGE SCALE GENOMIC DNA]</scope>
    <source>
        <strain evidence="2 3">NCIMB 14900</strain>
    </source>
</reference>
<evidence type="ECO:0000313" key="2">
    <source>
        <dbReference type="EMBL" id="WSE28898.1"/>
    </source>
</evidence>
<evidence type="ECO:0008006" key="4">
    <source>
        <dbReference type="Google" id="ProtNLM"/>
    </source>
</evidence>
<feature type="compositionally biased region" description="Low complexity" evidence="1">
    <location>
        <begin position="443"/>
        <end position="459"/>
    </location>
</feature>